<feature type="transmembrane region" description="Helical" evidence="12">
    <location>
        <begin position="123"/>
        <end position="142"/>
    </location>
</feature>
<evidence type="ECO:0000256" key="7">
    <source>
        <dbReference type="ARBA" id="ARBA00022801"/>
    </source>
</evidence>
<feature type="domain" description="Peptidase M50" evidence="13">
    <location>
        <begin position="116"/>
        <end position="153"/>
    </location>
</feature>
<feature type="transmembrane region" description="Helical" evidence="12">
    <location>
        <begin position="154"/>
        <end position="182"/>
    </location>
</feature>
<keyword evidence="9 12" id="KW-1133">Transmembrane helix</keyword>
<feature type="transmembrane region" description="Helical" evidence="12">
    <location>
        <begin position="90"/>
        <end position="111"/>
    </location>
</feature>
<protein>
    <submittedName>
        <fullName evidence="14">Peptidase M50</fullName>
    </submittedName>
</protein>
<keyword evidence="5 12" id="KW-0812">Transmembrane</keyword>
<evidence type="ECO:0000256" key="4">
    <source>
        <dbReference type="ARBA" id="ARBA00022670"/>
    </source>
</evidence>
<comment type="subcellular location">
    <subcellularLocation>
        <location evidence="2">Membrane</location>
        <topology evidence="2">Multi-pass membrane protein</topology>
    </subcellularLocation>
</comment>
<evidence type="ECO:0000256" key="1">
    <source>
        <dbReference type="ARBA" id="ARBA00001947"/>
    </source>
</evidence>
<dbReference type="GO" id="GO:0008237">
    <property type="term" value="F:metallopeptidase activity"/>
    <property type="evidence" value="ECO:0007669"/>
    <property type="project" value="UniProtKB-KW"/>
</dbReference>
<evidence type="ECO:0000313" key="15">
    <source>
        <dbReference type="Proteomes" id="UP000033163"/>
    </source>
</evidence>
<keyword evidence="8" id="KW-0862">Zinc</keyword>
<evidence type="ECO:0000256" key="3">
    <source>
        <dbReference type="ARBA" id="ARBA00007931"/>
    </source>
</evidence>
<evidence type="ECO:0000259" key="13">
    <source>
        <dbReference type="Pfam" id="PF02163"/>
    </source>
</evidence>
<comment type="cofactor">
    <cofactor evidence="1">
        <name>Zn(2+)</name>
        <dbReference type="ChEBI" id="CHEBI:29105"/>
    </cofactor>
</comment>
<dbReference type="GO" id="GO:0006508">
    <property type="term" value="P:proteolysis"/>
    <property type="evidence" value="ECO:0007669"/>
    <property type="project" value="UniProtKB-KW"/>
</dbReference>
<dbReference type="PANTHER" id="PTHR39188:SF3">
    <property type="entry name" value="STAGE IV SPORULATION PROTEIN FB"/>
    <property type="match status" value="1"/>
</dbReference>
<dbReference type="GO" id="GO:0046872">
    <property type="term" value="F:metal ion binding"/>
    <property type="evidence" value="ECO:0007669"/>
    <property type="project" value="UniProtKB-KW"/>
</dbReference>
<dbReference type="Pfam" id="PF02163">
    <property type="entry name" value="Peptidase_M50"/>
    <property type="match status" value="2"/>
</dbReference>
<evidence type="ECO:0000256" key="11">
    <source>
        <dbReference type="ARBA" id="ARBA00023136"/>
    </source>
</evidence>
<evidence type="ECO:0000256" key="6">
    <source>
        <dbReference type="ARBA" id="ARBA00022723"/>
    </source>
</evidence>
<dbReference type="AlphaFoldDB" id="A0A0E4HGY4"/>
<evidence type="ECO:0000256" key="9">
    <source>
        <dbReference type="ARBA" id="ARBA00022989"/>
    </source>
</evidence>
<name>A0A0E4HGY4_9BACL</name>
<dbReference type="Proteomes" id="UP000033163">
    <property type="component" value="Chromosome I"/>
</dbReference>
<dbReference type="GO" id="GO:0016020">
    <property type="term" value="C:membrane"/>
    <property type="evidence" value="ECO:0007669"/>
    <property type="project" value="UniProtKB-SubCell"/>
</dbReference>
<dbReference type="PATRIC" id="fig|1073571.4.peg.5757"/>
<evidence type="ECO:0000256" key="2">
    <source>
        <dbReference type="ARBA" id="ARBA00004141"/>
    </source>
</evidence>
<keyword evidence="11 12" id="KW-0472">Membrane</keyword>
<gene>
    <name evidence="14" type="ORF">PRIO_5373</name>
</gene>
<dbReference type="CDD" id="cd06161">
    <property type="entry name" value="S2P-M50_SpoIVFB"/>
    <property type="match status" value="1"/>
</dbReference>
<keyword evidence="4" id="KW-0645">Protease</keyword>
<evidence type="ECO:0000256" key="5">
    <source>
        <dbReference type="ARBA" id="ARBA00022692"/>
    </source>
</evidence>
<sequence length="288" mass="32082">MIPLKWYRLIRIRGIQLALHPLFVLIMLLSVVTGQFLELLTLFTIVFIHEMGHVCAALLCGVQVKSVQLLPFGGVAVMEDHGRLTAVREMGIAIAGPLQNVLLIVMAYGLRQTGYGTSAFLDYFIQANAIIALFNLLPVLPLDGGKIFQAMLSLLLPYYATLLWCGRVSIAASVLVVGYAMLPLGTGGGLRLNLLMIGAFLLYSNLTDQRNLPYRFVSFLMNREAVYERYQQSGSAARPIVAFSAKPLDDILRLFKRNQYHFIYVMNEDKSIVAVVPEQKLISSYFGM</sequence>
<comment type="similarity">
    <text evidence="3">Belongs to the peptidase M50B family.</text>
</comment>
<evidence type="ECO:0000256" key="10">
    <source>
        <dbReference type="ARBA" id="ARBA00023049"/>
    </source>
</evidence>
<proteinExistence type="inferred from homology"/>
<organism evidence="14 15">
    <name type="scientific">Paenibacillus riograndensis SBR5</name>
    <dbReference type="NCBI Taxonomy" id="1073571"/>
    <lineage>
        <taxon>Bacteria</taxon>
        <taxon>Bacillati</taxon>
        <taxon>Bacillota</taxon>
        <taxon>Bacilli</taxon>
        <taxon>Bacillales</taxon>
        <taxon>Paenibacillaceae</taxon>
        <taxon>Paenibacillus</taxon>
        <taxon>Paenibacillus sonchi group</taxon>
    </lineage>
</organism>
<keyword evidence="6" id="KW-0479">Metal-binding</keyword>
<evidence type="ECO:0000256" key="12">
    <source>
        <dbReference type="SAM" id="Phobius"/>
    </source>
</evidence>
<evidence type="ECO:0000313" key="14">
    <source>
        <dbReference type="EMBL" id="CQR57762.1"/>
    </source>
</evidence>
<feature type="transmembrane region" description="Helical" evidence="12">
    <location>
        <begin position="21"/>
        <end position="48"/>
    </location>
</feature>
<keyword evidence="7" id="KW-0378">Hydrolase</keyword>
<dbReference type="InterPro" id="IPR008915">
    <property type="entry name" value="Peptidase_M50"/>
</dbReference>
<feature type="transmembrane region" description="Helical" evidence="12">
    <location>
        <begin position="188"/>
        <end position="206"/>
    </location>
</feature>
<reference evidence="15" key="1">
    <citation type="submission" date="2015-03" db="EMBL/GenBank/DDBJ databases">
        <authorList>
            <person name="Wibberg D."/>
        </authorList>
    </citation>
    <scope>NUCLEOTIDE SEQUENCE [LARGE SCALE GENOMIC DNA]</scope>
</reference>
<dbReference type="STRING" id="483937.AMQ84_05270"/>
<dbReference type="HOGENOM" id="CLU_037123_0_0_9"/>
<dbReference type="PANTHER" id="PTHR39188">
    <property type="entry name" value="MEMBRANE-ASSOCIATED ZINC METALLOPROTEASE M50B"/>
    <property type="match status" value="1"/>
</dbReference>
<evidence type="ECO:0000256" key="8">
    <source>
        <dbReference type="ARBA" id="ARBA00022833"/>
    </source>
</evidence>
<keyword evidence="10" id="KW-0482">Metalloprotease</keyword>
<accession>A0A0E4HGY4</accession>
<dbReference type="EMBL" id="LN831776">
    <property type="protein sequence ID" value="CQR57762.1"/>
    <property type="molecule type" value="Genomic_DNA"/>
</dbReference>
<feature type="domain" description="Peptidase M50" evidence="13">
    <location>
        <begin position="39"/>
        <end position="109"/>
    </location>
</feature>
<dbReference type="KEGG" id="pri:PRIO_5373"/>